<evidence type="ECO:0000259" key="1">
    <source>
        <dbReference type="PROSITE" id="PS51819"/>
    </source>
</evidence>
<organism evidence="2 3">
    <name type="scientific">Nakamurella flava</name>
    <dbReference type="NCBI Taxonomy" id="2576308"/>
    <lineage>
        <taxon>Bacteria</taxon>
        <taxon>Bacillati</taxon>
        <taxon>Actinomycetota</taxon>
        <taxon>Actinomycetes</taxon>
        <taxon>Nakamurellales</taxon>
        <taxon>Nakamurellaceae</taxon>
        <taxon>Nakamurella</taxon>
    </lineage>
</organism>
<dbReference type="Pfam" id="PF00903">
    <property type="entry name" value="Glyoxalase"/>
    <property type="match status" value="1"/>
</dbReference>
<dbReference type="PROSITE" id="PS51819">
    <property type="entry name" value="VOC"/>
    <property type="match status" value="1"/>
</dbReference>
<dbReference type="InterPro" id="IPR037523">
    <property type="entry name" value="VOC_core"/>
</dbReference>
<dbReference type="AlphaFoldDB" id="A0A4U6QF20"/>
<feature type="domain" description="VOC" evidence="1">
    <location>
        <begin position="1"/>
        <end position="119"/>
    </location>
</feature>
<name>A0A4U6QF20_9ACTN</name>
<evidence type="ECO:0000313" key="2">
    <source>
        <dbReference type="EMBL" id="TKV58783.1"/>
    </source>
</evidence>
<accession>A0A4U6QF20</accession>
<dbReference type="EMBL" id="SZZH01000003">
    <property type="protein sequence ID" value="TKV58783.1"/>
    <property type="molecule type" value="Genomic_DNA"/>
</dbReference>
<sequence length="122" mass="13485">MADRAVPALPSRDLAATRAFYGGWGFTCTYDADGWLILQRGPLHLEFFAHPDLDPATSHFQCCLRVADLDGLWNAIRTAGVPVADRGFPRLHPPRIESWGGRVGFLIDPDGTQINLIERPDS</sequence>
<proteinExistence type="predicted"/>
<gene>
    <name evidence="2" type="ORF">FDO65_14820</name>
</gene>
<dbReference type="RefSeq" id="WP_137450442.1">
    <property type="nucleotide sequence ID" value="NZ_SZZH01000003.1"/>
</dbReference>
<dbReference type="Proteomes" id="UP000306985">
    <property type="component" value="Unassembled WGS sequence"/>
</dbReference>
<dbReference type="SUPFAM" id="SSF54593">
    <property type="entry name" value="Glyoxalase/Bleomycin resistance protein/Dihydroxybiphenyl dioxygenase"/>
    <property type="match status" value="1"/>
</dbReference>
<dbReference type="CDD" id="cd08350">
    <property type="entry name" value="BLMT_like"/>
    <property type="match status" value="1"/>
</dbReference>
<comment type="caution">
    <text evidence="2">The sequence shown here is derived from an EMBL/GenBank/DDBJ whole genome shotgun (WGS) entry which is preliminary data.</text>
</comment>
<protein>
    <recommendedName>
        <fullName evidence="1">VOC domain-containing protein</fullName>
    </recommendedName>
</protein>
<dbReference type="InterPro" id="IPR004360">
    <property type="entry name" value="Glyas_Fos-R_dOase_dom"/>
</dbReference>
<evidence type="ECO:0000313" key="3">
    <source>
        <dbReference type="Proteomes" id="UP000306985"/>
    </source>
</evidence>
<dbReference type="Gene3D" id="3.10.180.10">
    <property type="entry name" value="2,3-Dihydroxybiphenyl 1,2-Dioxygenase, domain 1"/>
    <property type="match status" value="1"/>
</dbReference>
<dbReference type="OrthoDB" id="6624781at2"/>
<keyword evidence="3" id="KW-1185">Reference proteome</keyword>
<dbReference type="InterPro" id="IPR029068">
    <property type="entry name" value="Glyas_Bleomycin-R_OHBP_Dase"/>
</dbReference>
<reference evidence="2 3" key="1">
    <citation type="submission" date="2019-05" db="EMBL/GenBank/DDBJ databases">
        <title>Nakamurella sp. N5BH11, whole genome shotgun sequence.</title>
        <authorList>
            <person name="Tuo L."/>
        </authorList>
    </citation>
    <scope>NUCLEOTIDE SEQUENCE [LARGE SCALE GENOMIC DNA]</scope>
    <source>
        <strain evidence="2 3">N5BH11</strain>
    </source>
</reference>